<feature type="region of interest" description="Disordered" evidence="2">
    <location>
        <begin position="423"/>
        <end position="444"/>
    </location>
</feature>
<dbReference type="PANTHER" id="PTHR13134:SF3">
    <property type="entry name" value="TRAFFICKING PROTEIN PARTICLE COMPLEX SUBUNIT 13"/>
    <property type="match status" value="1"/>
</dbReference>
<reference evidence="5 6" key="1">
    <citation type="submission" date="2024-10" db="EMBL/GenBank/DDBJ databases">
        <authorList>
            <person name="Kim D."/>
        </authorList>
    </citation>
    <scope>NUCLEOTIDE SEQUENCE [LARGE SCALE GENOMIC DNA]</scope>
    <source>
        <strain evidence="5">Taebaek</strain>
    </source>
</reference>
<evidence type="ECO:0000256" key="1">
    <source>
        <dbReference type="ARBA" id="ARBA00010785"/>
    </source>
</evidence>
<evidence type="ECO:0000313" key="5">
    <source>
        <dbReference type="EMBL" id="KAL3102347.1"/>
    </source>
</evidence>
<evidence type="ECO:0000256" key="2">
    <source>
        <dbReference type="SAM" id="MobiDB-lite"/>
    </source>
</evidence>
<feature type="compositionally biased region" description="Acidic residues" evidence="2">
    <location>
        <begin position="344"/>
        <end position="355"/>
    </location>
</feature>
<evidence type="ECO:0000259" key="4">
    <source>
        <dbReference type="Pfam" id="PF23643"/>
    </source>
</evidence>
<dbReference type="Pfam" id="PF06159">
    <property type="entry name" value="TRAPPC13_N"/>
    <property type="match status" value="1"/>
</dbReference>
<dbReference type="Proteomes" id="UP001620645">
    <property type="component" value="Unassembled WGS sequence"/>
</dbReference>
<feature type="domain" description="Trafficking protein particle complex subunit 13 N-terminal" evidence="3">
    <location>
        <begin position="4"/>
        <end position="107"/>
    </location>
</feature>
<organism evidence="5 6">
    <name type="scientific">Heterodera schachtii</name>
    <name type="common">Sugarbeet cyst nematode worm</name>
    <name type="synonym">Tylenchus schachtii</name>
    <dbReference type="NCBI Taxonomy" id="97005"/>
    <lineage>
        <taxon>Eukaryota</taxon>
        <taxon>Metazoa</taxon>
        <taxon>Ecdysozoa</taxon>
        <taxon>Nematoda</taxon>
        <taxon>Chromadorea</taxon>
        <taxon>Rhabditida</taxon>
        <taxon>Tylenchina</taxon>
        <taxon>Tylenchomorpha</taxon>
        <taxon>Tylenchoidea</taxon>
        <taxon>Heteroderidae</taxon>
        <taxon>Heteroderinae</taxon>
        <taxon>Heterodera</taxon>
    </lineage>
</organism>
<protein>
    <submittedName>
        <fullName evidence="5">Uncharacterized protein</fullName>
    </submittedName>
</protein>
<feature type="region of interest" description="Disordered" evidence="2">
    <location>
        <begin position="343"/>
        <end position="399"/>
    </location>
</feature>
<dbReference type="Pfam" id="PF23643">
    <property type="entry name" value="TRAPPC13_C"/>
    <property type="match status" value="1"/>
</dbReference>
<dbReference type="EMBL" id="JBICCN010000026">
    <property type="protein sequence ID" value="KAL3102347.1"/>
    <property type="molecule type" value="Genomic_DNA"/>
</dbReference>
<sequence length="444" mass="49639">MLSSFSDVYLGEMFTLYISIINISTVICKEIAIKVDIQTQNQRVSLGELAFAGIALEPNQQIGQIFKHDIRELGQHILVCAVTYHSLGAKNNSEEAMNLRKFFKFSVEKSLDIISHKFVHEDQGASLFEVCVRNLCSSPIVIEQISLPNGNFRTMNRIGCHQSPEILSPKALRNFLLLFEKNQKANNVGPVEIRWRSAMGERGQIRWETVAQQTESHCDDLRLTLVQSPKEIRLNEAFTAEFELQNKCDRSLDLLLTLLSAPSPPPSVPSVDEFAPQFNRPPSSVSHPQFGPFIHLSLSGRRLPLILPNQCFKLSLNVLPIVPGLQTISGIRLTDTLSKRTYEFDEEDGGGEEEPDHPPPSLTPSPPDKLDSTSSRGKACVGGVGGNGLDRWGTTSTEGWTTTTHRMGWRWYKWEKRRLRLMMVSGHSGGDEPGSSKKPQTKHP</sequence>
<comment type="caution">
    <text evidence="5">The sequence shown here is derived from an EMBL/GenBank/DDBJ whole genome shotgun (WGS) entry which is preliminary data.</text>
</comment>
<evidence type="ECO:0000313" key="6">
    <source>
        <dbReference type="Proteomes" id="UP001620645"/>
    </source>
</evidence>
<feature type="domain" description="Trafficking protein particle complex subunit 13 C-terminal" evidence="4">
    <location>
        <begin position="295"/>
        <end position="346"/>
    </location>
</feature>
<accession>A0ABD2KHF2</accession>
<evidence type="ECO:0000259" key="3">
    <source>
        <dbReference type="Pfam" id="PF06159"/>
    </source>
</evidence>
<feature type="compositionally biased region" description="Pro residues" evidence="2">
    <location>
        <begin position="358"/>
        <end position="367"/>
    </location>
</feature>
<feature type="compositionally biased region" description="Low complexity" evidence="2">
    <location>
        <begin position="389"/>
        <end position="399"/>
    </location>
</feature>
<proteinExistence type="inferred from homology"/>
<dbReference type="AlphaFoldDB" id="A0ABD2KHF2"/>
<gene>
    <name evidence="5" type="ORF">niasHS_003756</name>
</gene>
<dbReference type="PANTHER" id="PTHR13134">
    <property type="entry name" value="TRAFFICKING PROTEIN PARTICLE COMPLEX SUBUNIT 13"/>
    <property type="match status" value="1"/>
</dbReference>
<keyword evidence="6" id="KW-1185">Reference proteome</keyword>
<dbReference type="InterPro" id="IPR010378">
    <property type="entry name" value="TRAPPC13"/>
</dbReference>
<name>A0ABD2KHF2_HETSC</name>
<dbReference type="InterPro" id="IPR055427">
    <property type="entry name" value="TRAPPC13_N"/>
</dbReference>
<dbReference type="InterPro" id="IPR055428">
    <property type="entry name" value="TRAPPC13_C"/>
</dbReference>
<comment type="similarity">
    <text evidence="1">Belongs to the TRAPPC13 family.</text>
</comment>